<dbReference type="Pfam" id="PF03447">
    <property type="entry name" value="NAD_binding_3"/>
    <property type="match status" value="1"/>
</dbReference>
<dbReference type="AlphaFoldDB" id="A0A2M7KBA1"/>
<evidence type="ECO:0000313" key="17">
    <source>
        <dbReference type="Proteomes" id="UP000231493"/>
    </source>
</evidence>
<keyword evidence="10 13" id="KW-0486">Methionine biosynthesis</keyword>
<dbReference type="UniPathway" id="UPA00050">
    <property type="reaction ID" value="UER00063"/>
</dbReference>
<protein>
    <recommendedName>
        <fullName evidence="5 13">Homoserine dehydrogenase</fullName>
        <ecNumber evidence="4 13">1.1.1.3</ecNumber>
    </recommendedName>
</protein>
<dbReference type="GO" id="GO:0004412">
    <property type="term" value="F:homoserine dehydrogenase activity"/>
    <property type="evidence" value="ECO:0007669"/>
    <property type="project" value="UniProtKB-EC"/>
</dbReference>
<gene>
    <name evidence="16" type="ORF">COZ58_00035</name>
</gene>
<evidence type="ECO:0000256" key="6">
    <source>
        <dbReference type="ARBA" id="ARBA00022605"/>
    </source>
</evidence>
<comment type="pathway">
    <text evidence="2 13">Amino-acid biosynthesis; L-methionine biosynthesis via de novo pathway; L-homoserine from L-aspartate: step 3/3.</text>
</comment>
<keyword evidence="7 13" id="KW-0791">Threonine biosynthesis</keyword>
<keyword evidence="6 13" id="KW-0028">Amino-acid biosynthesis</keyword>
<dbReference type="Gene3D" id="3.30.70.260">
    <property type="match status" value="1"/>
</dbReference>
<evidence type="ECO:0000256" key="2">
    <source>
        <dbReference type="ARBA" id="ARBA00005062"/>
    </source>
</evidence>
<organism evidence="16 17">
    <name type="scientific">Candidatus Infernicultor aquiphilus</name>
    <dbReference type="NCBI Taxonomy" id="1805029"/>
    <lineage>
        <taxon>Bacteria</taxon>
        <taxon>Pseudomonadati</taxon>
        <taxon>Atribacterota</taxon>
        <taxon>Candidatus Phoenicimicrobiia</taxon>
        <taxon>Candidatus Pheonicimicrobiales</taxon>
        <taxon>Candidatus Phoenicimicrobiaceae</taxon>
        <taxon>Candidatus Infernicultor</taxon>
    </lineage>
</organism>
<dbReference type="InterPro" id="IPR019811">
    <property type="entry name" value="HDH_CS"/>
</dbReference>
<dbReference type="Pfam" id="PF01842">
    <property type="entry name" value="ACT"/>
    <property type="match status" value="1"/>
</dbReference>
<evidence type="ECO:0000256" key="9">
    <source>
        <dbReference type="ARBA" id="ARBA00023002"/>
    </source>
</evidence>
<evidence type="ECO:0000256" key="1">
    <source>
        <dbReference type="ARBA" id="ARBA00005056"/>
    </source>
</evidence>
<accession>A0A2M7KBA1</accession>
<feature type="domain" description="ACT" evidence="15">
    <location>
        <begin position="359"/>
        <end position="431"/>
    </location>
</feature>
<dbReference type="SUPFAM" id="SSF55021">
    <property type="entry name" value="ACT-like"/>
    <property type="match status" value="1"/>
</dbReference>
<dbReference type="CDD" id="cd04881">
    <property type="entry name" value="ACT_HSDH-Hom"/>
    <property type="match status" value="1"/>
</dbReference>
<dbReference type="PANTHER" id="PTHR43331">
    <property type="entry name" value="HOMOSERINE DEHYDROGENASE"/>
    <property type="match status" value="1"/>
</dbReference>
<dbReference type="InterPro" id="IPR001342">
    <property type="entry name" value="HDH_cat"/>
</dbReference>
<dbReference type="GO" id="GO:0009088">
    <property type="term" value="P:threonine biosynthetic process"/>
    <property type="evidence" value="ECO:0007669"/>
    <property type="project" value="UniProtKB-UniPathway"/>
</dbReference>
<keyword evidence="8 12" id="KW-0521">NADP</keyword>
<dbReference type="PROSITE" id="PS01042">
    <property type="entry name" value="HOMOSER_DHGENASE"/>
    <property type="match status" value="1"/>
</dbReference>
<dbReference type="InterPro" id="IPR016204">
    <property type="entry name" value="HDH"/>
</dbReference>
<dbReference type="Gene3D" id="3.30.360.10">
    <property type="entry name" value="Dihydrodipicolinate Reductase, domain 2"/>
    <property type="match status" value="1"/>
</dbReference>
<dbReference type="NCBIfam" id="NF004976">
    <property type="entry name" value="PRK06349.1"/>
    <property type="match status" value="1"/>
</dbReference>
<feature type="binding site" evidence="12">
    <location>
        <position position="202"/>
    </location>
    <ligand>
        <name>L-homoserine</name>
        <dbReference type="ChEBI" id="CHEBI:57476"/>
    </ligand>
</feature>
<dbReference type="EC" id="1.1.1.3" evidence="4 13"/>
<comment type="catalytic activity">
    <reaction evidence="13">
        <text>L-homoserine + NADP(+) = L-aspartate 4-semialdehyde + NADPH + H(+)</text>
        <dbReference type="Rhea" id="RHEA:15761"/>
        <dbReference type="ChEBI" id="CHEBI:15378"/>
        <dbReference type="ChEBI" id="CHEBI:57476"/>
        <dbReference type="ChEBI" id="CHEBI:57783"/>
        <dbReference type="ChEBI" id="CHEBI:58349"/>
        <dbReference type="ChEBI" id="CHEBI:537519"/>
        <dbReference type="EC" id="1.1.1.3"/>
    </reaction>
</comment>
<dbReference type="UniPathway" id="UPA00051">
    <property type="reaction ID" value="UER00465"/>
</dbReference>
<feature type="binding site" evidence="12">
    <location>
        <position position="117"/>
    </location>
    <ligand>
        <name>NADPH</name>
        <dbReference type="ChEBI" id="CHEBI:57783"/>
    </ligand>
</feature>
<evidence type="ECO:0000256" key="13">
    <source>
        <dbReference type="RuleBase" id="RU000579"/>
    </source>
</evidence>
<dbReference type="Pfam" id="PF00742">
    <property type="entry name" value="Homoserine_dh"/>
    <property type="match status" value="1"/>
</dbReference>
<evidence type="ECO:0000256" key="7">
    <source>
        <dbReference type="ARBA" id="ARBA00022697"/>
    </source>
</evidence>
<evidence type="ECO:0000256" key="5">
    <source>
        <dbReference type="ARBA" id="ARBA00013376"/>
    </source>
</evidence>
<dbReference type="InterPro" id="IPR045865">
    <property type="entry name" value="ACT-like_dom_sf"/>
</dbReference>
<keyword evidence="9 13" id="KW-0560">Oxidoreductase</keyword>
<dbReference type="Gene3D" id="3.40.50.720">
    <property type="entry name" value="NAD(P)-binding Rossmann-like Domain"/>
    <property type="match status" value="1"/>
</dbReference>
<evidence type="ECO:0000256" key="8">
    <source>
        <dbReference type="ARBA" id="ARBA00022857"/>
    </source>
</evidence>
<evidence type="ECO:0000256" key="4">
    <source>
        <dbReference type="ARBA" id="ARBA00013213"/>
    </source>
</evidence>
<name>A0A2M7KBA1_9BACT</name>
<dbReference type="GO" id="GO:0009086">
    <property type="term" value="P:methionine biosynthetic process"/>
    <property type="evidence" value="ECO:0007669"/>
    <property type="project" value="UniProtKB-KW"/>
</dbReference>
<proteinExistence type="inferred from homology"/>
<evidence type="ECO:0000256" key="3">
    <source>
        <dbReference type="ARBA" id="ARBA00006753"/>
    </source>
</evidence>
<dbReference type="GO" id="GO:0050661">
    <property type="term" value="F:NADP binding"/>
    <property type="evidence" value="ECO:0007669"/>
    <property type="project" value="InterPro"/>
</dbReference>
<dbReference type="Proteomes" id="UP000231493">
    <property type="component" value="Unassembled WGS sequence"/>
</dbReference>
<dbReference type="PANTHER" id="PTHR43331:SF1">
    <property type="entry name" value="HOMOSERINE DEHYDROGENASE"/>
    <property type="match status" value="1"/>
</dbReference>
<sequence length="437" mass="48453">MKKRWKKIIMKKREINIGILGLGTVGQGVLKVLQENREFIEQKIYPKKIILKKIADKDKSKVLPDKGLYKIFTDSAEQVINDPEIDIIVETIGGFEPARSLIAQALKSGKHVVTANKEVIAQAGYEILSLAQKNKVHFLFESSVASGIPIIGVLSHSLTSYKPREIIGILNGTTNYILTRMSEDGSDYEEALKEAQEKGYAEADPSKDIDGFDTFNKIFILSAIAFRAKINLDNIYYEGIRNISKLDIEYARELGYTIKLLALAKNKGEELDIRVHPALIPQRHTLANVGGAYNGILVRGDGFGDLIFSGPGAGALPAGGMIVSDIIEIIRNFDSYNNNYNYFEVKKVKDFKETHSSYYLRIRVKDRPGVLAEIAGSFAQKEVSFLSVIQKGEAGEVVDIVFLTHLAKEGNVQEALKKVACLDCVVKICNAIRVVDI</sequence>
<dbReference type="PIRSF" id="PIRSF000098">
    <property type="entry name" value="Homoser_dehydrog"/>
    <property type="match status" value="1"/>
</dbReference>
<dbReference type="EMBL" id="PFIP01000002">
    <property type="protein sequence ID" value="PIX35417.1"/>
    <property type="molecule type" value="Genomic_DNA"/>
</dbReference>
<feature type="active site" description="Proton donor" evidence="11">
    <location>
        <position position="217"/>
    </location>
</feature>
<dbReference type="SUPFAM" id="SSF55347">
    <property type="entry name" value="Glyceraldehyde-3-phosphate dehydrogenase-like, C-terminal domain"/>
    <property type="match status" value="1"/>
</dbReference>
<dbReference type="InterPro" id="IPR002912">
    <property type="entry name" value="ACT_dom"/>
</dbReference>
<evidence type="ECO:0000256" key="14">
    <source>
        <dbReference type="RuleBase" id="RU004171"/>
    </source>
</evidence>
<dbReference type="InterPro" id="IPR005106">
    <property type="entry name" value="Asp/hSer_DH_NAD-bd"/>
</dbReference>
<evidence type="ECO:0000256" key="10">
    <source>
        <dbReference type="ARBA" id="ARBA00023167"/>
    </source>
</evidence>
<dbReference type="PROSITE" id="PS51671">
    <property type="entry name" value="ACT"/>
    <property type="match status" value="1"/>
</dbReference>
<comment type="similarity">
    <text evidence="3 14">Belongs to the homoserine dehydrogenase family.</text>
</comment>
<reference evidence="17" key="1">
    <citation type="submission" date="2017-09" db="EMBL/GenBank/DDBJ databases">
        <title>Depth-based differentiation of microbial function through sediment-hosted aquifers and enrichment of novel symbionts in the deep terrestrial subsurface.</title>
        <authorList>
            <person name="Probst A.J."/>
            <person name="Ladd B."/>
            <person name="Jarett J.K."/>
            <person name="Geller-Mcgrath D.E."/>
            <person name="Sieber C.M."/>
            <person name="Emerson J.B."/>
            <person name="Anantharaman K."/>
            <person name="Thomas B.C."/>
            <person name="Malmstrom R."/>
            <person name="Stieglmeier M."/>
            <person name="Klingl A."/>
            <person name="Woyke T."/>
            <person name="Ryan C.M."/>
            <person name="Banfield J.F."/>
        </authorList>
    </citation>
    <scope>NUCLEOTIDE SEQUENCE [LARGE SCALE GENOMIC DNA]</scope>
</reference>
<evidence type="ECO:0000256" key="12">
    <source>
        <dbReference type="PIRSR" id="PIRSR000098-2"/>
    </source>
</evidence>
<comment type="pathway">
    <text evidence="1 13">Amino-acid biosynthesis; L-threonine biosynthesis; L-threonine from L-aspartate: step 3/5.</text>
</comment>
<dbReference type="SUPFAM" id="SSF51735">
    <property type="entry name" value="NAD(P)-binding Rossmann-fold domains"/>
    <property type="match status" value="1"/>
</dbReference>
<comment type="caution">
    <text evidence="16">The sequence shown here is derived from an EMBL/GenBank/DDBJ whole genome shotgun (WGS) entry which is preliminary data.</text>
</comment>
<dbReference type="InterPro" id="IPR036291">
    <property type="entry name" value="NAD(P)-bd_dom_sf"/>
</dbReference>
<evidence type="ECO:0000259" key="15">
    <source>
        <dbReference type="PROSITE" id="PS51671"/>
    </source>
</evidence>
<dbReference type="FunFam" id="3.30.360.10:FF:000005">
    <property type="entry name" value="Homoserine dehydrogenase"/>
    <property type="match status" value="1"/>
</dbReference>
<evidence type="ECO:0000313" key="16">
    <source>
        <dbReference type="EMBL" id="PIX35417.1"/>
    </source>
</evidence>
<evidence type="ECO:0000256" key="11">
    <source>
        <dbReference type="PIRSR" id="PIRSR000098-1"/>
    </source>
</evidence>